<dbReference type="Proteomes" id="UP000016160">
    <property type="component" value="Chromosome"/>
</dbReference>
<sequence length="590" mass="66863">MNKTVNINLAGIFFHIDEDAYQKLQRYLEAIKRSFTDSQGRSEIIADIEARIAELFNERVKHDKQVIGNKEVDEVISIMGQPEDYLVDDEIFEDEPVSPSHPKSIKKLYRDTSNSYIGGVAAGLSHYLGIDTIWVRLIWVLLTFGSAGTFILIYVLFWILVPEAVTTAEKLTMTGEPVNISNIEKKIKKGFEDVSDTVRSVDYEKYGSKVKSSSKSFFETIGDIIMFFLKLFAKFIGLILVLFGALSIFALLISLLSLGSSSFFHPWWMDYPDAVNTTGLPIWLGSLLVFFTVGIPCFFVLYLGLKILINNLKSIGKVAKFTLLGLWLISLIAVITIGVKQASDHALHSVVTEKNTLVYNTQDTLRITMVKNNKFNRSIRRSDDFQIVYNDNDEKVIFTRDVTVHVRSTKDSIGRIQIEKESKGKDFLDAKARAEHIMYNYTLTGNQLLLDSYLLTDYENKYREQNVDIVLYLPEGTYVDLNRNMRSYLKSYKSADNIITYKDSNHIMKILNDDASCIDCFDIDTEDDSDEEGYIDLNINDSNGTLKINNKGVKIKNDDVDIQIDSDGVKATSEDVNVNIDENGINITSD</sequence>
<evidence type="ECO:0000259" key="8">
    <source>
        <dbReference type="Pfam" id="PF22571"/>
    </source>
</evidence>
<dbReference type="InterPro" id="IPR054319">
    <property type="entry name" value="PspC-rel_ToastRack"/>
</dbReference>
<dbReference type="EMBL" id="HG315671">
    <property type="protein sequence ID" value="CDF79739.1"/>
    <property type="molecule type" value="Genomic_DNA"/>
</dbReference>
<protein>
    <submittedName>
        <fullName evidence="10">PspC domain protein</fullName>
    </submittedName>
</protein>
<organism evidence="10 11">
    <name type="scientific">Formosa agariphila (strain DSM 15362 / KCTC 12365 / LMG 23005 / KMM 3901 / M-2Alg 35-1)</name>
    <dbReference type="NCBI Taxonomy" id="1347342"/>
    <lineage>
        <taxon>Bacteria</taxon>
        <taxon>Pseudomonadati</taxon>
        <taxon>Bacteroidota</taxon>
        <taxon>Flavobacteriia</taxon>
        <taxon>Flavobacteriales</taxon>
        <taxon>Flavobacteriaceae</taxon>
        <taxon>Formosa</taxon>
    </lineage>
</organism>
<keyword evidence="2" id="KW-1003">Cell membrane</keyword>
<evidence type="ECO:0000256" key="5">
    <source>
        <dbReference type="ARBA" id="ARBA00023136"/>
    </source>
</evidence>
<dbReference type="Pfam" id="PF22744">
    <property type="entry name" value="Toast-rack_PspC-Cterm"/>
    <property type="match status" value="1"/>
</dbReference>
<dbReference type="InterPro" id="IPR007168">
    <property type="entry name" value="Phageshock_PspC_N"/>
</dbReference>
<evidence type="ECO:0000313" key="10">
    <source>
        <dbReference type="EMBL" id="CDF79739.1"/>
    </source>
</evidence>
<reference evidence="10 11" key="1">
    <citation type="journal article" date="2013" name="Appl. Environ. Microbiol.">
        <title>The genome of the alga-associated marine flavobacterium Formosa agariphila KMM 3901T reveals a broad potential for degradation of algal polysaccharides.</title>
        <authorList>
            <person name="Mann A.J."/>
            <person name="Hahnke R.L."/>
            <person name="Huang S."/>
            <person name="Werner J."/>
            <person name="Xing P."/>
            <person name="Barbeyron T."/>
            <person name="Huettel B."/>
            <person name="Stueber K."/>
            <person name="Reinhardt R."/>
            <person name="Harder J."/>
            <person name="Gloeckner F.O."/>
            <person name="Amann R.I."/>
            <person name="Teeling H."/>
        </authorList>
    </citation>
    <scope>NUCLEOTIDE SEQUENCE [LARGE SCALE GENOMIC DNA]</scope>
    <source>
        <strain evidence="11">DSM 15362 / KCTC 12365 / LMG 23005 / KMM 3901</strain>
    </source>
</reference>
<gene>
    <name evidence="10" type="ORF">BN863_20270</name>
</gene>
<dbReference type="STRING" id="1347342.BN863_20270"/>
<feature type="domain" description="Phage shock protein PspC N-terminal" evidence="7">
    <location>
        <begin position="106"/>
        <end position="164"/>
    </location>
</feature>
<feature type="domain" description="PspC-related transmembrane region" evidence="8">
    <location>
        <begin position="203"/>
        <end position="344"/>
    </location>
</feature>
<dbReference type="OrthoDB" id="5772680at2"/>
<dbReference type="InterPro" id="IPR054321">
    <property type="entry name" value="PspC-rel_TM"/>
</dbReference>
<dbReference type="Pfam" id="PF04024">
    <property type="entry name" value="PspC"/>
    <property type="match status" value="1"/>
</dbReference>
<evidence type="ECO:0000313" key="11">
    <source>
        <dbReference type="Proteomes" id="UP000016160"/>
    </source>
</evidence>
<dbReference type="PATRIC" id="fig|1347342.6.peg.2031"/>
<dbReference type="eggNOG" id="COG1983">
    <property type="taxonomic scope" value="Bacteria"/>
</dbReference>
<dbReference type="RefSeq" id="WP_038530164.1">
    <property type="nucleotide sequence ID" value="NZ_HG315671.1"/>
</dbReference>
<name>T2KP34_FORAG</name>
<dbReference type="PANTHER" id="PTHR33885">
    <property type="entry name" value="PHAGE SHOCK PROTEIN C"/>
    <property type="match status" value="1"/>
</dbReference>
<dbReference type="AlphaFoldDB" id="T2KP34"/>
<keyword evidence="5 6" id="KW-0472">Membrane</keyword>
<evidence type="ECO:0000256" key="2">
    <source>
        <dbReference type="ARBA" id="ARBA00022475"/>
    </source>
</evidence>
<evidence type="ECO:0000256" key="3">
    <source>
        <dbReference type="ARBA" id="ARBA00022692"/>
    </source>
</evidence>
<feature type="domain" description="PspC-related ToastRack" evidence="9">
    <location>
        <begin position="389"/>
        <end position="521"/>
    </location>
</feature>
<comment type="subcellular location">
    <subcellularLocation>
        <location evidence="1">Cell membrane</location>
        <topology evidence="1">Single-pass membrane protein</topology>
    </subcellularLocation>
</comment>
<keyword evidence="4 6" id="KW-1133">Transmembrane helix</keyword>
<dbReference type="PANTHER" id="PTHR33885:SF3">
    <property type="entry name" value="PHAGE SHOCK PROTEIN C"/>
    <property type="match status" value="1"/>
</dbReference>
<evidence type="ECO:0000256" key="4">
    <source>
        <dbReference type="ARBA" id="ARBA00022989"/>
    </source>
</evidence>
<feature type="transmembrane region" description="Helical" evidence="6">
    <location>
        <begin position="280"/>
        <end position="309"/>
    </location>
</feature>
<evidence type="ECO:0000259" key="7">
    <source>
        <dbReference type="Pfam" id="PF04024"/>
    </source>
</evidence>
<evidence type="ECO:0000259" key="9">
    <source>
        <dbReference type="Pfam" id="PF22744"/>
    </source>
</evidence>
<dbReference type="InterPro" id="IPR052027">
    <property type="entry name" value="PspC"/>
</dbReference>
<evidence type="ECO:0000256" key="1">
    <source>
        <dbReference type="ARBA" id="ARBA00004162"/>
    </source>
</evidence>
<keyword evidence="11" id="KW-1185">Reference proteome</keyword>
<accession>T2KP34</accession>
<keyword evidence="3 6" id="KW-0812">Transmembrane</keyword>
<dbReference type="GO" id="GO:0005886">
    <property type="term" value="C:plasma membrane"/>
    <property type="evidence" value="ECO:0007669"/>
    <property type="project" value="UniProtKB-SubCell"/>
</dbReference>
<feature type="transmembrane region" description="Helical" evidence="6">
    <location>
        <begin position="321"/>
        <end position="339"/>
    </location>
</feature>
<dbReference type="Pfam" id="PF22571">
    <property type="entry name" value="LiaI-LiaF-TM_PspC"/>
    <property type="match status" value="1"/>
</dbReference>
<evidence type="ECO:0000256" key="6">
    <source>
        <dbReference type="SAM" id="Phobius"/>
    </source>
</evidence>
<feature type="transmembrane region" description="Helical" evidence="6">
    <location>
        <begin position="136"/>
        <end position="161"/>
    </location>
</feature>
<feature type="transmembrane region" description="Helical" evidence="6">
    <location>
        <begin position="113"/>
        <end position="130"/>
    </location>
</feature>
<feature type="transmembrane region" description="Helical" evidence="6">
    <location>
        <begin position="235"/>
        <end position="260"/>
    </location>
</feature>
<dbReference type="HOGENOM" id="CLU_017085_0_0_10"/>
<proteinExistence type="predicted"/>